<comment type="caution">
    <text evidence="2">The sequence shown here is derived from an EMBL/GenBank/DDBJ whole genome shotgun (WGS) entry which is preliminary data.</text>
</comment>
<keyword evidence="3" id="KW-1185">Reference proteome</keyword>
<dbReference type="Proteomes" id="UP001198602">
    <property type="component" value="Unassembled WGS sequence"/>
</dbReference>
<organism evidence="2 3">
    <name type="scientific">Massilia hydrophila</name>
    <dbReference type="NCBI Taxonomy" id="3044279"/>
    <lineage>
        <taxon>Bacteria</taxon>
        <taxon>Pseudomonadati</taxon>
        <taxon>Pseudomonadota</taxon>
        <taxon>Betaproteobacteria</taxon>
        <taxon>Burkholderiales</taxon>
        <taxon>Oxalobacteraceae</taxon>
        <taxon>Telluria group</taxon>
        <taxon>Massilia</taxon>
    </lineage>
</organism>
<evidence type="ECO:0000313" key="2">
    <source>
        <dbReference type="EMBL" id="MCA1858224.1"/>
    </source>
</evidence>
<gene>
    <name evidence="2" type="ORF">LE190_20140</name>
</gene>
<proteinExistence type="predicted"/>
<accession>A0ABS7YEU7</accession>
<name>A0ABS7YEU7_9BURK</name>
<protein>
    <submittedName>
        <fullName evidence="2">Uncharacterized protein</fullName>
    </submittedName>
</protein>
<evidence type="ECO:0000256" key="1">
    <source>
        <dbReference type="SAM" id="SignalP"/>
    </source>
</evidence>
<dbReference type="EMBL" id="JAHYBX010000012">
    <property type="protein sequence ID" value="MCA1858224.1"/>
    <property type="molecule type" value="Genomic_DNA"/>
</dbReference>
<feature type="chain" id="PRO_5045837230" evidence="1">
    <location>
        <begin position="22"/>
        <end position="135"/>
    </location>
</feature>
<evidence type="ECO:0000313" key="3">
    <source>
        <dbReference type="Proteomes" id="UP001198602"/>
    </source>
</evidence>
<reference evidence="2 3" key="1">
    <citation type="submission" date="2021-07" db="EMBL/GenBank/DDBJ databases">
        <title>Characterization of Violacein-producing bacteria and related species.</title>
        <authorList>
            <person name="Wilson H.S."/>
            <person name="De Leon M.E."/>
        </authorList>
    </citation>
    <scope>NUCLEOTIDE SEQUENCE [LARGE SCALE GENOMIC DNA]</scope>
    <source>
        <strain evidence="2 3">HSC-2F05</strain>
    </source>
</reference>
<sequence>MKPIALAFAVGAATMSLPAHAQAQACPELDALARRIGITFAGFTRPIPVATGPDGSGTGRMLQLRLPAPSFVSDGFRHKVLFNTASRKLWILRTGGLAGVREWYGPVDAGDDRLENCQDQPEPGQERVLELKMWP</sequence>
<feature type="signal peptide" evidence="1">
    <location>
        <begin position="1"/>
        <end position="21"/>
    </location>
</feature>
<dbReference type="RefSeq" id="WP_225240385.1">
    <property type="nucleotide sequence ID" value="NZ_JAHYBX010000012.1"/>
</dbReference>
<keyword evidence="1" id="KW-0732">Signal</keyword>